<comment type="caution">
    <text evidence="1">The sequence shown here is derived from an EMBL/GenBank/DDBJ whole genome shotgun (WGS) entry which is preliminary data.</text>
</comment>
<dbReference type="InterPro" id="IPR008884">
    <property type="entry name" value="TylF_MeTrfase"/>
</dbReference>
<dbReference type="InterPro" id="IPR029063">
    <property type="entry name" value="SAM-dependent_MTases_sf"/>
</dbReference>
<dbReference type="RefSeq" id="WP_185136207.1">
    <property type="nucleotide sequence ID" value="NZ_JACJVR010000050.1"/>
</dbReference>
<dbReference type="Pfam" id="PF05711">
    <property type="entry name" value="TylF"/>
    <property type="match status" value="1"/>
</dbReference>
<keyword evidence="1" id="KW-0489">Methyltransferase</keyword>
<dbReference type="EMBL" id="JACJVR010000050">
    <property type="protein sequence ID" value="MBB6692217.1"/>
    <property type="molecule type" value="Genomic_DNA"/>
</dbReference>
<accession>A0A841TUK9</accession>
<dbReference type="Proteomes" id="UP000553776">
    <property type="component" value="Unassembled WGS sequence"/>
</dbReference>
<dbReference type="SUPFAM" id="SSF53335">
    <property type="entry name" value="S-adenosyl-L-methionine-dependent methyltransferases"/>
    <property type="match status" value="1"/>
</dbReference>
<dbReference type="AlphaFoldDB" id="A0A841TUK9"/>
<dbReference type="Gene3D" id="3.40.50.720">
    <property type="entry name" value="NAD(P)-binding Rossmann-like Domain"/>
    <property type="match status" value="1"/>
</dbReference>
<proteinExistence type="predicted"/>
<dbReference type="Gene3D" id="3.40.50.150">
    <property type="entry name" value="Vaccinia Virus protein VP39"/>
    <property type="match status" value="1"/>
</dbReference>
<organism evidence="1 2">
    <name type="scientific">Cohnella xylanilytica</name>
    <dbReference type="NCBI Taxonomy" id="557555"/>
    <lineage>
        <taxon>Bacteria</taxon>
        <taxon>Bacillati</taxon>
        <taxon>Bacillota</taxon>
        <taxon>Bacilli</taxon>
        <taxon>Bacillales</taxon>
        <taxon>Paenibacillaceae</taxon>
        <taxon>Cohnella</taxon>
    </lineage>
</organism>
<evidence type="ECO:0000313" key="2">
    <source>
        <dbReference type="Proteomes" id="UP000553776"/>
    </source>
</evidence>
<sequence>MGILEELKYKKLVVFGTGSYQRFFDSIARNYLEYSYYVDNDKEKQGKMYSGKVVAPPTNLIGENKSKVLIIIASSFFTEISLQLKRMGFIEHLHFKSASEVLLSLYIEKRNELDYFYRKSIMDFYLLDDDMEDNFIPMVGKTVPYSLTLTNAKYNLYKSVEYIVKNNLPGDFVECGVWHGGSAMIMALSLIEFGDTSRRIYLYDTYDEMPDPTEKDVSWNGTSLFRDDWNELGEVDFKKNYSTEDNVLQQLYSTGYPRDKIITVKGKVEETIPQTVPGNIALLRLDTDWYVPTYHQFVHLYPLLVQKGVLIVDDYGVLRGAREATDQYFEENNINILMTKVNMSVRFAIKI</sequence>
<dbReference type="PANTHER" id="PTHR40036">
    <property type="entry name" value="MACROCIN O-METHYLTRANSFERASE"/>
    <property type="match status" value="1"/>
</dbReference>
<evidence type="ECO:0000313" key="1">
    <source>
        <dbReference type="EMBL" id="MBB6692217.1"/>
    </source>
</evidence>
<keyword evidence="2" id="KW-1185">Reference proteome</keyword>
<dbReference type="GO" id="GO:0008168">
    <property type="term" value="F:methyltransferase activity"/>
    <property type="evidence" value="ECO:0007669"/>
    <property type="project" value="UniProtKB-KW"/>
</dbReference>
<dbReference type="PANTHER" id="PTHR40036:SF1">
    <property type="entry name" value="MACROCIN O-METHYLTRANSFERASE"/>
    <property type="match status" value="1"/>
</dbReference>
<protein>
    <submittedName>
        <fullName evidence="1">Class I SAM-dependent methyltransferase</fullName>
    </submittedName>
</protein>
<dbReference type="GO" id="GO:0032259">
    <property type="term" value="P:methylation"/>
    <property type="evidence" value="ECO:0007669"/>
    <property type="project" value="UniProtKB-KW"/>
</dbReference>
<keyword evidence="1" id="KW-0808">Transferase</keyword>
<gene>
    <name evidence="1" type="ORF">H7B90_12470</name>
</gene>
<name>A0A841TUK9_9BACL</name>
<reference evidence="1 2" key="1">
    <citation type="submission" date="2020-08" db="EMBL/GenBank/DDBJ databases">
        <title>Cohnella phylogeny.</title>
        <authorList>
            <person name="Dunlap C."/>
        </authorList>
    </citation>
    <scope>NUCLEOTIDE SEQUENCE [LARGE SCALE GENOMIC DNA]</scope>
    <source>
        <strain evidence="1 2">DSM 25239</strain>
    </source>
</reference>